<dbReference type="Gene3D" id="3.40.50.360">
    <property type="match status" value="1"/>
</dbReference>
<dbReference type="RefSeq" id="WP_289607954.1">
    <property type="nucleotide sequence ID" value="NZ_JAUDCG010000031.1"/>
</dbReference>
<comment type="caution">
    <text evidence="1">The sequence shown here is derived from an EMBL/GenBank/DDBJ whole genome shotgun (WGS) entry which is preliminary data.</text>
</comment>
<evidence type="ECO:0000313" key="2">
    <source>
        <dbReference type="Proteomes" id="UP001529340"/>
    </source>
</evidence>
<dbReference type="Proteomes" id="UP001529340">
    <property type="component" value="Unassembled WGS sequence"/>
</dbReference>
<dbReference type="NCBIfam" id="TIGR00333">
    <property type="entry name" value="nrdI"/>
    <property type="match status" value="1"/>
</dbReference>
<evidence type="ECO:0000313" key="1">
    <source>
        <dbReference type="EMBL" id="MDM8157508.1"/>
    </source>
</evidence>
<reference evidence="1 2" key="2">
    <citation type="submission" date="2023-06" db="EMBL/GenBank/DDBJ databases">
        <title>Identification and characterization of horizontal gene transfer across gut microbiota members of farm animals based on homology search.</title>
        <authorList>
            <person name="Schwarzerova J."/>
            <person name="Nykrynova M."/>
            <person name="Jureckova K."/>
            <person name="Cejkova D."/>
            <person name="Rychlik I."/>
        </authorList>
    </citation>
    <scope>NUCLEOTIDE SEQUENCE [LARGE SCALE GENOMIC DNA]</scope>
    <source>
        <strain evidence="1 2">ET39</strain>
    </source>
</reference>
<name>A0ABT7UD07_9FIRM</name>
<accession>A0ABT7UD07</accession>
<dbReference type="Pfam" id="PF07972">
    <property type="entry name" value="Flavodoxin_NdrI"/>
    <property type="match status" value="1"/>
</dbReference>
<reference evidence="1 2" key="3">
    <citation type="submission" date="2023-06" db="EMBL/GenBank/DDBJ databases">
        <authorList>
            <person name="Zeman M."/>
            <person name="Kubasova T."/>
            <person name="Jahodarova E."/>
            <person name="Nykrynova M."/>
            <person name="Rychlik I."/>
        </authorList>
    </citation>
    <scope>NUCLEOTIDE SEQUENCE [LARGE SCALE GENOMIC DNA]</scope>
    <source>
        <strain evidence="1 2">ET39</strain>
    </source>
</reference>
<dbReference type="InterPro" id="IPR004465">
    <property type="entry name" value="RNR_NrdI"/>
</dbReference>
<dbReference type="SUPFAM" id="SSF52218">
    <property type="entry name" value="Flavoproteins"/>
    <property type="match status" value="1"/>
</dbReference>
<dbReference type="InterPro" id="IPR029039">
    <property type="entry name" value="Flavoprotein-like_sf"/>
</dbReference>
<reference evidence="2" key="1">
    <citation type="submission" date="2023-06" db="EMBL/GenBank/DDBJ databases">
        <title>Identification and characterization of horizontal gene transfer across gut microbiota members of farm animals based on homology search.</title>
        <authorList>
            <person name="Zeman M."/>
            <person name="Kubasova T."/>
            <person name="Jahodarova E."/>
            <person name="Nykrynova M."/>
            <person name="Rychlik I."/>
        </authorList>
    </citation>
    <scope>NUCLEOTIDE SEQUENCE [LARGE SCALE GENOMIC DNA]</scope>
    <source>
        <strain evidence="2">ET39</strain>
    </source>
</reference>
<sequence>MKIVYASRTGNVESIVSQLDQEALRIDTGSETITDDYILFTYTDGYGDVPSEVESFLAANSMFLKGVVVSGDTGYGDAYCLAGDKIAEEYGVDCLYKVENAGTAQDIEAIRAALAAR</sequence>
<proteinExistence type="predicted"/>
<gene>
    <name evidence="1" type="primary">nrdI</name>
    <name evidence="1" type="ORF">QUV96_07645</name>
</gene>
<dbReference type="PANTHER" id="PTHR37297:SF1">
    <property type="entry name" value="PROTEIN NRDI"/>
    <property type="match status" value="1"/>
</dbReference>
<protein>
    <submittedName>
        <fullName evidence="1">Class Ib ribonucleoside-diphosphate reductase assembly flavoprotein NrdI</fullName>
    </submittedName>
</protein>
<organism evidence="1 2">
    <name type="scientific">Amedibacillus dolichus</name>
    <dbReference type="NCBI Taxonomy" id="31971"/>
    <lineage>
        <taxon>Bacteria</taxon>
        <taxon>Bacillati</taxon>
        <taxon>Bacillota</taxon>
        <taxon>Erysipelotrichia</taxon>
        <taxon>Erysipelotrichales</taxon>
        <taxon>Erysipelotrichaceae</taxon>
        <taxon>Amedibacillus</taxon>
    </lineage>
</organism>
<dbReference type="PANTHER" id="PTHR37297">
    <property type="entry name" value="PROTEIN NRDI"/>
    <property type="match status" value="1"/>
</dbReference>
<dbReference type="PIRSF" id="PIRSF005087">
    <property type="entry name" value="NrdI"/>
    <property type="match status" value="1"/>
</dbReference>
<dbReference type="EMBL" id="JAUDCG010000031">
    <property type="protein sequence ID" value="MDM8157508.1"/>
    <property type="molecule type" value="Genomic_DNA"/>
</dbReference>
<keyword evidence="2" id="KW-1185">Reference proteome</keyword>